<reference evidence="3 4" key="1">
    <citation type="submission" date="2017-05" db="EMBL/GenBank/DDBJ databases">
        <authorList>
            <person name="Song R."/>
            <person name="Chenine A.L."/>
            <person name="Ruprecht R.M."/>
        </authorList>
    </citation>
    <scope>NUCLEOTIDE SEQUENCE [LARGE SCALE GENOMIC DNA]</scope>
    <source>
        <strain evidence="3 4">CECT 8489</strain>
    </source>
</reference>
<dbReference type="Gene3D" id="3.40.50.720">
    <property type="entry name" value="NAD(P)-binding Rossmann-like Domain"/>
    <property type="match status" value="1"/>
</dbReference>
<organism evidence="3 4">
    <name type="scientific">Boseongicola aestuarii</name>
    <dbReference type="NCBI Taxonomy" id="1470561"/>
    <lineage>
        <taxon>Bacteria</taxon>
        <taxon>Pseudomonadati</taxon>
        <taxon>Pseudomonadota</taxon>
        <taxon>Alphaproteobacteria</taxon>
        <taxon>Rhodobacterales</taxon>
        <taxon>Paracoccaceae</taxon>
        <taxon>Boseongicola</taxon>
    </lineage>
</organism>
<dbReference type="Pfam" id="PF13561">
    <property type="entry name" value="adh_short_C2"/>
    <property type="match status" value="1"/>
</dbReference>
<dbReference type="OrthoDB" id="9780084at2"/>
<dbReference type="EC" id="1.1.1.304" evidence="3"/>
<gene>
    <name evidence="3" type="primary">budC</name>
    <name evidence="3" type="ORF">BOA8489_01936</name>
</gene>
<dbReference type="PRINTS" id="PR00081">
    <property type="entry name" value="GDHRDH"/>
</dbReference>
<protein>
    <submittedName>
        <fullName evidence="3">Diacetyl reductase [(S)-acetoin forming]</fullName>
        <ecNumber evidence="3">1.1.1.304</ecNumber>
    </submittedName>
</protein>
<keyword evidence="4" id="KW-1185">Reference proteome</keyword>
<dbReference type="PANTHER" id="PTHR43669:SF14">
    <property type="entry name" value="OXIDOREDUCTASE"/>
    <property type="match status" value="1"/>
</dbReference>
<evidence type="ECO:0000256" key="1">
    <source>
        <dbReference type="ARBA" id="ARBA00006484"/>
    </source>
</evidence>
<evidence type="ECO:0000313" key="3">
    <source>
        <dbReference type="EMBL" id="SMX23823.1"/>
    </source>
</evidence>
<proteinExistence type="inferred from homology"/>
<accession>A0A238J0H7</accession>
<dbReference type="PROSITE" id="PS00061">
    <property type="entry name" value="ADH_SHORT"/>
    <property type="match status" value="1"/>
</dbReference>
<comment type="similarity">
    <text evidence="1">Belongs to the short-chain dehydrogenases/reductases (SDR) family.</text>
</comment>
<dbReference type="AlphaFoldDB" id="A0A238J0H7"/>
<keyword evidence="2 3" id="KW-0560">Oxidoreductase</keyword>
<dbReference type="FunFam" id="3.40.50.720:FF:000084">
    <property type="entry name" value="Short-chain dehydrogenase reductase"/>
    <property type="match status" value="1"/>
</dbReference>
<dbReference type="PANTHER" id="PTHR43669">
    <property type="entry name" value="5-KETO-D-GLUCONATE 5-REDUCTASE"/>
    <property type="match status" value="1"/>
</dbReference>
<dbReference type="InterPro" id="IPR020904">
    <property type="entry name" value="Sc_DH/Rdtase_CS"/>
</dbReference>
<name>A0A238J0H7_9RHOB</name>
<dbReference type="SUPFAM" id="SSF51735">
    <property type="entry name" value="NAD(P)-binding Rossmann-fold domains"/>
    <property type="match status" value="1"/>
</dbReference>
<sequence>MDKQRLAGKNIMITGAAQGMGAANAKYFAAQGANVCIGDVNFEGVEGVAEEINSAGVGRAVAVKMDVTSRADNAAAVAATVDAFGSINVALLNAGVNKPRMFMDIDEDNWDMIMNINAKGVLLGMQEAARAMIAQGPMEDHPYKIIPVGSILSRTAFLDVVPYSCSKYAVLAMIIGGAKALWEHKITVNGYGPGVVNTELWKQLDKDLVDIGMFEEEGQSLETLREKMILMKQLSTADDVKGTAAFLCSDESDYMTGQLIMIDGGIVMQ</sequence>
<dbReference type="InterPro" id="IPR036291">
    <property type="entry name" value="NAD(P)-bd_dom_sf"/>
</dbReference>
<dbReference type="RefSeq" id="WP_093973815.1">
    <property type="nucleotide sequence ID" value="NZ_FXXQ01000005.1"/>
</dbReference>
<dbReference type="EMBL" id="FXXQ01000005">
    <property type="protein sequence ID" value="SMX23823.1"/>
    <property type="molecule type" value="Genomic_DNA"/>
</dbReference>
<evidence type="ECO:0000313" key="4">
    <source>
        <dbReference type="Proteomes" id="UP000201838"/>
    </source>
</evidence>
<evidence type="ECO:0000256" key="2">
    <source>
        <dbReference type="ARBA" id="ARBA00023002"/>
    </source>
</evidence>
<dbReference type="GO" id="GO:0052588">
    <property type="term" value="F:diacetyl reductase ((S)-acetoin forming) (NAD+) activity"/>
    <property type="evidence" value="ECO:0007669"/>
    <property type="project" value="UniProtKB-EC"/>
</dbReference>
<dbReference type="InterPro" id="IPR002347">
    <property type="entry name" value="SDR_fam"/>
</dbReference>
<dbReference type="Proteomes" id="UP000201838">
    <property type="component" value="Unassembled WGS sequence"/>
</dbReference>